<evidence type="ECO:0008006" key="3">
    <source>
        <dbReference type="Google" id="ProtNLM"/>
    </source>
</evidence>
<evidence type="ECO:0000313" key="2">
    <source>
        <dbReference type="Proteomes" id="UP000007463"/>
    </source>
</evidence>
<keyword evidence="2" id="KW-1185">Reference proteome</keyword>
<evidence type="ECO:0000313" key="1">
    <source>
        <dbReference type="EMBL" id="AEA46011.1"/>
    </source>
</evidence>
<dbReference type="OrthoDB" id="7340239at2"/>
<dbReference type="Proteomes" id="UP000007463">
    <property type="component" value="Chromosome"/>
</dbReference>
<reference evidence="2" key="2">
    <citation type="submission" date="2011-02" db="EMBL/GenBank/DDBJ databases">
        <title>The complete genome of Fluviicola taffensis DSM 16823.</title>
        <authorList>
            <consortium name="US DOE Joint Genome Institute (JGI-PGF)"/>
            <person name="Lucas S."/>
            <person name="Copeland A."/>
            <person name="Lapidus A."/>
            <person name="Bruce D."/>
            <person name="Goodwin L."/>
            <person name="Pitluck S."/>
            <person name="Kyrpides N."/>
            <person name="Mavromatis K."/>
            <person name="Ivanova N."/>
            <person name="Mikhailova N."/>
            <person name="Pagani I."/>
            <person name="Chertkov O."/>
            <person name="Detter J.C."/>
            <person name="Han C."/>
            <person name="Tapia R."/>
            <person name="Land M."/>
            <person name="Hauser L."/>
            <person name="Markowitz V."/>
            <person name="Cheng J.-F."/>
            <person name="Hugenholtz P."/>
            <person name="Woyke T."/>
            <person name="Wu D."/>
            <person name="Tindall B."/>
            <person name="Pomrenke H.G."/>
            <person name="Brambilla E."/>
            <person name="Klenk H.-P."/>
            <person name="Eisen J.A."/>
        </authorList>
    </citation>
    <scope>NUCLEOTIDE SEQUENCE [LARGE SCALE GENOMIC DNA]</scope>
    <source>
        <strain evidence="2">DSM 16823 / RW262 / RW262</strain>
    </source>
</reference>
<dbReference type="AlphaFoldDB" id="F2IIP9"/>
<protein>
    <recommendedName>
        <fullName evidence="3">Lysozyme inhibitor LprI N-terminal domain-containing protein</fullName>
    </recommendedName>
</protein>
<reference evidence="1 2" key="1">
    <citation type="journal article" date="2011" name="Stand. Genomic Sci.">
        <title>Complete genome sequence of the gliding freshwater bacterium Fluviicola taffensis type strain (RW262).</title>
        <authorList>
            <person name="Woyke T."/>
            <person name="Chertkov O."/>
            <person name="Lapidus A."/>
            <person name="Nolan M."/>
            <person name="Lucas S."/>
            <person name="Del Rio T.G."/>
            <person name="Tice H."/>
            <person name="Cheng J.F."/>
            <person name="Tapia R."/>
            <person name="Han C."/>
            <person name="Goodwin L."/>
            <person name="Pitluck S."/>
            <person name="Liolios K."/>
            <person name="Pagani I."/>
            <person name="Ivanova N."/>
            <person name="Huntemann M."/>
            <person name="Mavromatis K."/>
            <person name="Mikhailova N."/>
            <person name="Pati A."/>
            <person name="Chen A."/>
            <person name="Palaniappan K."/>
            <person name="Land M."/>
            <person name="Hauser L."/>
            <person name="Brambilla E.M."/>
            <person name="Rohde M."/>
            <person name="Mwirichia R."/>
            <person name="Sikorski J."/>
            <person name="Tindall B.J."/>
            <person name="Goker M."/>
            <person name="Bristow J."/>
            <person name="Eisen J.A."/>
            <person name="Markowitz V."/>
            <person name="Hugenholtz P."/>
            <person name="Klenk H.P."/>
            <person name="Kyrpides N.C."/>
        </authorList>
    </citation>
    <scope>NUCLEOTIDE SEQUENCE [LARGE SCALE GENOMIC DNA]</scope>
    <source>
        <strain evidence="2">DSM 16823 / RW262 / RW262</strain>
    </source>
</reference>
<accession>F2IIP9</accession>
<sequence precursor="true">MISRIVFLLIIFQGSYSFSQISDSEMESLKVKWRIDLAKQANELVTKKTKQEQVSVFSDSVQRLFLKDTFIVENLLRKQLDKESSNLGINKANLACSSEYEKLVQKYYEILSAKMKDDDRELLVSWHQEWKKLMDTERVLIGKFMQETYTGGGSIHSIQYTNRLMMQQKNHLLTLIDYLTHMN</sequence>
<gene>
    <name evidence="1" type="ordered locus">Fluta_4049</name>
</gene>
<dbReference type="HOGENOM" id="CLU_1473127_0_0_10"/>
<dbReference type="EMBL" id="CP002542">
    <property type="protein sequence ID" value="AEA46011.1"/>
    <property type="molecule type" value="Genomic_DNA"/>
</dbReference>
<dbReference type="KEGG" id="fte:Fluta_4049"/>
<dbReference type="RefSeq" id="WP_013688768.1">
    <property type="nucleotide sequence ID" value="NC_015321.1"/>
</dbReference>
<dbReference type="STRING" id="755732.Fluta_4049"/>
<organism evidence="1 2">
    <name type="scientific">Fluviicola taffensis (strain DSM 16823 / NCIMB 13979 / RW262)</name>
    <dbReference type="NCBI Taxonomy" id="755732"/>
    <lineage>
        <taxon>Bacteria</taxon>
        <taxon>Pseudomonadati</taxon>
        <taxon>Bacteroidota</taxon>
        <taxon>Flavobacteriia</taxon>
        <taxon>Flavobacteriales</taxon>
        <taxon>Crocinitomicaceae</taxon>
        <taxon>Fluviicola</taxon>
    </lineage>
</organism>
<name>F2IIP9_FLUTR</name>
<proteinExistence type="predicted"/>